<dbReference type="NCBIfam" id="TIGR02595">
    <property type="entry name" value="PEP_CTERM"/>
    <property type="match status" value="1"/>
</dbReference>
<organism evidence="2 3">
    <name type="scientific">Roseiconus lacunae</name>
    <dbReference type="NCBI Taxonomy" id="2605694"/>
    <lineage>
        <taxon>Bacteria</taxon>
        <taxon>Pseudomonadati</taxon>
        <taxon>Planctomycetota</taxon>
        <taxon>Planctomycetia</taxon>
        <taxon>Pirellulales</taxon>
        <taxon>Pirellulaceae</taxon>
        <taxon>Roseiconus</taxon>
    </lineage>
</organism>
<proteinExistence type="predicted"/>
<evidence type="ECO:0000313" key="3">
    <source>
        <dbReference type="Proteomes" id="UP001239462"/>
    </source>
</evidence>
<dbReference type="Pfam" id="PF07589">
    <property type="entry name" value="PEP-CTERM"/>
    <property type="match status" value="1"/>
</dbReference>
<sequence length="263" mass="28269">MFKNHGNSRVLLSLVFASQIAVHMVRADTTVSLASSMAPTSHLYDEHPFLFAYYEVGRPWNGSQVEDGAFDATNGFAETGGGIDIWPRETAFQVGSFFYDETSIVGSGIETTMITGLDTSGFWTHDPNGDGINPAGPSVESDLSDYGLSQYFNTDVLITFGGLDANDTVTFTDGVLSSIDLNVLTTMSFYGVDYDGTFGVSGNQLSYQIDDTQQIFGFDGRIVVNMTGTVNAISAVPEPSSLAFLGFVGFGYVGTRRRARAHG</sequence>
<dbReference type="InterPro" id="IPR013424">
    <property type="entry name" value="Ice-binding_C"/>
</dbReference>
<accession>A0ABT7PRR6</accession>
<name>A0ABT7PRR6_9BACT</name>
<reference evidence="2 3" key="1">
    <citation type="submission" date="2023-06" db="EMBL/GenBank/DDBJ databases">
        <title>Roseiconus lacunae JC819 isolated from Gulf of Mannar region, Tamil Nadu.</title>
        <authorList>
            <person name="Pk S."/>
            <person name="Ch S."/>
            <person name="Ch V.R."/>
        </authorList>
    </citation>
    <scope>NUCLEOTIDE SEQUENCE [LARGE SCALE GENOMIC DNA]</scope>
    <source>
        <strain evidence="2 3">JC819</strain>
    </source>
</reference>
<protein>
    <submittedName>
        <fullName evidence="2">PEP-CTERM sorting domain-containing protein</fullName>
    </submittedName>
</protein>
<dbReference type="EMBL" id="JASZZN010000030">
    <property type="protein sequence ID" value="MDM4019043.1"/>
    <property type="molecule type" value="Genomic_DNA"/>
</dbReference>
<evidence type="ECO:0000313" key="2">
    <source>
        <dbReference type="EMBL" id="MDM4019043.1"/>
    </source>
</evidence>
<evidence type="ECO:0000259" key="1">
    <source>
        <dbReference type="Pfam" id="PF07589"/>
    </source>
</evidence>
<feature type="domain" description="Ice-binding protein C-terminal" evidence="1">
    <location>
        <begin position="235"/>
        <end position="258"/>
    </location>
</feature>
<keyword evidence="3" id="KW-1185">Reference proteome</keyword>
<dbReference type="Proteomes" id="UP001239462">
    <property type="component" value="Unassembled WGS sequence"/>
</dbReference>
<gene>
    <name evidence="2" type="ORF">QTN89_26555</name>
</gene>
<dbReference type="RefSeq" id="WP_289167079.1">
    <property type="nucleotide sequence ID" value="NZ_JASZZN010000030.1"/>
</dbReference>
<comment type="caution">
    <text evidence="2">The sequence shown here is derived from an EMBL/GenBank/DDBJ whole genome shotgun (WGS) entry which is preliminary data.</text>
</comment>